<gene>
    <name evidence="1" type="ORF">CRE_03732</name>
</gene>
<accession>E3LXY1</accession>
<dbReference type="CTD" id="9810943"/>
<dbReference type="HOGENOM" id="CLU_046330_0_0_1"/>
<dbReference type="EMBL" id="DS268418">
    <property type="protein sequence ID" value="EFO84733.1"/>
    <property type="molecule type" value="Genomic_DNA"/>
</dbReference>
<dbReference type="STRING" id="31234.E3LXY1"/>
<dbReference type="KEGG" id="crq:GCK72_001121"/>
<organism evidence="2">
    <name type="scientific">Caenorhabditis remanei</name>
    <name type="common">Caenorhabditis vulgaris</name>
    <dbReference type="NCBI Taxonomy" id="31234"/>
    <lineage>
        <taxon>Eukaryota</taxon>
        <taxon>Metazoa</taxon>
        <taxon>Ecdysozoa</taxon>
        <taxon>Nematoda</taxon>
        <taxon>Chromadorea</taxon>
        <taxon>Rhabditida</taxon>
        <taxon>Rhabditina</taxon>
        <taxon>Rhabditomorpha</taxon>
        <taxon>Rhabditoidea</taxon>
        <taxon>Rhabditidae</taxon>
        <taxon>Peloderinae</taxon>
        <taxon>Caenorhabditis</taxon>
    </lineage>
</organism>
<dbReference type="GeneID" id="9810943"/>
<dbReference type="Proteomes" id="UP000008281">
    <property type="component" value="Unassembled WGS sequence"/>
</dbReference>
<dbReference type="AlphaFoldDB" id="E3LXY1"/>
<dbReference type="RefSeq" id="XP_003111233.2">
    <property type="nucleotide sequence ID" value="XM_003111185.2"/>
</dbReference>
<sequence length="331" mass="38685">MPSWINLTVRMKQDIIGLLDYESRCQLRSCSKDDRDTVDSTKFEASKLSLVETQSEMSDGKTILRCDVDTFTIWFIGKENITRVDRGWNGEIIEGLSEIKQENRYDVFRRFLQKISINGMIHAHSISIENIEFRPPEEWKPKCVNLKVTNIQNNHIVEWLQNSFVFSRKFKILEISCWGEDEGIGELIPALEITDALKLNHETNLTDEEVERIKAIDLNVSSNRITIEAAKRIFERFLRLSKKSDSLELRINRPEGFDFKTDVLPGYLNVKRFKKENEDPGEYYGKIFGGFENVHNVYDAREVECIIFQDSMRISCEVYERSTNPCTLWPF</sequence>
<evidence type="ECO:0000313" key="2">
    <source>
        <dbReference type="Proteomes" id="UP000008281"/>
    </source>
</evidence>
<dbReference type="PANTHER" id="PTHR31006:SF8">
    <property type="entry name" value="F-BOX DOMAIN-CONTAINING PROTEIN-RELATED"/>
    <property type="match status" value="1"/>
</dbReference>
<reference evidence="1" key="1">
    <citation type="submission" date="2007-07" db="EMBL/GenBank/DDBJ databases">
        <title>PCAP assembly of the Caenorhabditis remanei genome.</title>
        <authorList>
            <consortium name="The Caenorhabditis remanei Sequencing Consortium"/>
            <person name="Wilson R.K."/>
        </authorList>
    </citation>
    <scope>NUCLEOTIDE SEQUENCE [LARGE SCALE GENOMIC DNA]</scope>
    <source>
        <strain evidence="1">PB4641</strain>
    </source>
</reference>
<protein>
    <recommendedName>
        <fullName evidence="3">DUF38 domain-containing protein</fullName>
    </recommendedName>
</protein>
<dbReference type="InterPro" id="IPR042317">
    <property type="entry name" value="She-1-like"/>
</dbReference>
<dbReference type="InParanoid" id="E3LXY1"/>
<keyword evidence="2" id="KW-1185">Reference proteome</keyword>
<dbReference type="FunCoup" id="E3LXY1">
    <property type="interactions" value="1181"/>
</dbReference>
<proteinExistence type="predicted"/>
<dbReference type="PANTHER" id="PTHR31006">
    <property type="entry name" value="F-BOX DOMAIN-CONTAINING PROTEIN-RELATED-RELATED"/>
    <property type="match status" value="1"/>
</dbReference>
<dbReference type="OMA" id="RISCEVY"/>
<dbReference type="OrthoDB" id="5798785at2759"/>
<name>E3LXY1_CAERE</name>
<dbReference type="eggNOG" id="ENOG502R90J">
    <property type="taxonomic scope" value="Eukaryota"/>
</dbReference>
<evidence type="ECO:0008006" key="3">
    <source>
        <dbReference type="Google" id="ProtNLM"/>
    </source>
</evidence>
<evidence type="ECO:0000313" key="1">
    <source>
        <dbReference type="EMBL" id="EFO84733.1"/>
    </source>
</evidence>